<dbReference type="GO" id="GO:0046872">
    <property type="term" value="F:metal ion binding"/>
    <property type="evidence" value="ECO:0007669"/>
    <property type="project" value="UniProtKB-KW"/>
</dbReference>
<dbReference type="GO" id="GO:0018784">
    <property type="term" value="F:(S)-2-haloacid dehalogenase activity"/>
    <property type="evidence" value="ECO:0007669"/>
    <property type="project" value="UniProtKB-EC"/>
</dbReference>
<dbReference type="Gene3D" id="3.40.50.1000">
    <property type="entry name" value="HAD superfamily/HAD-like"/>
    <property type="match status" value="1"/>
</dbReference>
<name>A0A076LNN4_9GAMM</name>
<dbReference type="InterPro" id="IPR023214">
    <property type="entry name" value="HAD_sf"/>
</dbReference>
<dbReference type="KEGG" id="ete:ETEE_1885"/>
<dbReference type="NCBIfam" id="TIGR01509">
    <property type="entry name" value="HAD-SF-IA-v3"/>
    <property type="match status" value="1"/>
</dbReference>
<comment type="cofactor">
    <cofactor evidence="1">
        <name>Mg(2+)</name>
        <dbReference type="ChEBI" id="CHEBI:18420"/>
    </cofactor>
</comment>
<dbReference type="GeneID" id="33939493"/>
<evidence type="ECO:0000256" key="1">
    <source>
        <dbReference type="ARBA" id="ARBA00001946"/>
    </source>
</evidence>
<evidence type="ECO:0000313" key="5">
    <source>
        <dbReference type="EMBL" id="AIJ08332.1"/>
    </source>
</evidence>
<dbReference type="PANTHER" id="PTHR46470">
    <property type="entry name" value="N-ACYLNEURAMINATE-9-PHOSPHATASE"/>
    <property type="match status" value="1"/>
</dbReference>
<sequence length="238" mass="26612">MHFYRPLQRPAALTFDLDDTLYDNHPVIVRSEQAALDFLRRRFPALQDFQSADWQRLRAELRASDPEIYHDVTQWRWRTVYEALWRAGLSPAYCHDGADEAMAHFAQWRSRIAISSGTHQTLKALAARLPLAAITNGNADPARCGLGAYFRFVLRAGPDGRAKPYSDMYLAAAQRLGLTPGQILHVGDDLTTDVAGAVRSGMQACWVNDRGRSLLCAADGRLLPHVEISRLDSLLALI</sequence>
<dbReference type="InterPro" id="IPR051400">
    <property type="entry name" value="HAD-like_hydrolase"/>
</dbReference>
<dbReference type="Proteomes" id="UP000028681">
    <property type="component" value="Chromosome"/>
</dbReference>
<keyword evidence="3 5" id="KW-0378">Hydrolase</keyword>
<dbReference type="SUPFAM" id="SSF56784">
    <property type="entry name" value="HAD-like"/>
    <property type="match status" value="1"/>
</dbReference>
<dbReference type="EMBL" id="CP006664">
    <property type="protein sequence ID" value="AIJ08332.1"/>
    <property type="molecule type" value="Genomic_DNA"/>
</dbReference>
<dbReference type="SFLD" id="SFLDS00003">
    <property type="entry name" value="Haloacid_Dehalogenase"/>
    <property type="match status" value="1"/>
</dbReference>
<evidence type="ECO:0000256" key="3">
    <source>
        <dbReference type="ARBA" id="ARBA00022801"/>
    </source>
</evidence>
<keyword evidence="4" id="KW-0460">Magnesium</keyword>
<evidence type="ECO:0000256" key="4">
    <source>
        <dbReference type="ARBA" id="ARBA00022842"/>
    </source>
</evidence>
<protein>
    <submittedName>
        <fullName evidence="5">2-haloalkanoic acid dehalogenase</fullName>
        <ecNumber evidence="5">3.8.1.2</ecNumber>
    </submittedName>
</protein>
<accession>A0A076LNN4</accession>
<dbReference type="SFLD" id="SFLDG01129">
    <property type="entry name" value="C1.5:_HAD__Beta-PGM__Phosphata"/>
    <property type="match status" value="1"/>
</dbReference>
<dbReference type="Gene3D" id="1.20.120.1600">
    <property type="match status" value="1"/>
</dbReference>
<dbReference type="HOGENOM" id="CLU_045011_8_2_6"/>
<dbReference type="NCBIfam" id="TIGR01549">
    <property type="entry name" value="HAD-SF-IA-v1"/>
    <property type="match status" value="1"/>
</dbReference>
<dbReference type="PANTHER" id="PTHR46470:SF4">
    <property type="entry name" value="5-AMINO-6-(5-PHOSPHO-D-RIBITYLAMINO)URACIL PHOSPHATASE YIGB"/>
    <property type="match status" value="1"/>
</dbReference>
<evidence type="ECO:0000313" key="6">
    <source>
        <dbReference type="Proteomes" id="UP000028681"/>
    </source>
</evidence>
<reference evidence="5 6" key="1">
    <citation type="journal article" date="2012" name="PLoS ONE">
        <title>Edwardsiella comparative phylogenomics reveal the new intra/inter-species taxonomic relationships, virulence evolution and niche adaptation mechanisms.</title>
        <authorList>
            <person name="Yang M."/>
            <person name="Lv Y."/>
            <person name="Xiao J."/>
            <person name="Wu H."/>
            <person name="Zheng H."/>
            <person name="Liu Q."/>
            <person name="Zhang Y."/>
            <person name="Wang Q."/>
        </authorList>
    </citation>
    <scope>NUCLEOTIDE SEQUENCE [LARGE SCALE GENOMIC DNA]</scope>
    <source>
        <strain evidence="6">080813</strain>
    </source>
</reference>
<dbReference type="NCBIfam" id="NF008018">
    <property type="entry name" value="PRK10748.1"/>
    <property type="match status" value="1"/>
</dbReference>
<evidence type="ECO:0000256" key="2">
    <source>
        <dbReference type="ARBA" id="ARBA00022723"/>
    </source>
</evidence>
<dbReference type="Pfam" id="PF00702">
    <property type="entry name" value="Hydrolase"/>
    <property type="match status" value="1"/>
</dbReference>
<gene>
    <name evidence="5" type="ORF">ETEE_1885</name>
</gene>
<organism evidence="5 6">
    <name type="scientific">Edwardsiella anguillarum ET080813</name>
    <dbReference type="NCBI Taxonomy" id="667120"/>
    <lineage>
        <taxon>Bacteria</taxon>
        <taxon>Pseudomonadati</taxon>
        <taxon>Pseudomonadota</taxon>
        <taxon>Gammaproteobacteria</taxon>
        <taxon>Enterobacterales</taxon>
        <taxon>Hafniaceae</taxon>
        <taxon>Edwardsiella</taxon>
    </lineage>
</organism>
<dbReference type="AlphaFoldDB" id="A0A076LNN4"/>
<dbReference type="EC" id="3.8.1.2" evidence="5"/>
<dbReference type="InterPro" id="IPR006439">
    <property type="entry name" value="HAD-SF_hydro_IA"/>
</dbReference>
<dbReference type="InterPro" id="IPR036412">
    <property type="entry name" value="HAD-like_sf"/>
</dbReference>
<dbReference type="GO" id="GO:0009231">
    <property type="term" value="P:riboflavin biosynthetic process"/>
    <property type="evidence" value="ECO:0007669"/>
    <property type="project" value="TreeGrafter"/>
</dbReference>
<proteinExistence type="predicted"/>
<keyword evidence="2" id="KW-0479">Metal-binding</keyword>
<dbReference type="RefSeq" id="WP_034164550.1">
    <property type="nucleotide sequence ID" value="NZ_CP006664.1"/>
</dbReference>